<sequence>MPFFGSFYSSAVLFLLIESATLTFLLFLCRQASRTQISAFTTLQAHAVPCLRYSSSTLGSLPSLLIRHTRCSTFATLQAHGSFVILQASLIAPNVWIPKLR</sequence>
<reference evidence="2" key="1">
    <citation type="submission" date="2020-07" db="EMBL/GenBank/DDBJ databases">
        <title>Multicomponent nature underlies the extraordinary mechanical properties of spider dragline silk.</title>
        <authorList>
            <person name="Kono N."/>
            <person name="Nakamura H."/>
            <person name="Mori M."/>
            <person name="Yoshida Y."/>
            <person name="Ohtoshi R."/>
            <person name="Malay A.D."/>
            <person name="Moran D.A.P."/>
            <person name="Tomita M."/>
            <person name="Numata K."/>
            <person name="Arakawa K."/>
        </authorList>
    </citation>
    <scope>NUCLEOTIDE SEQUENCE</scope>
</reference>
<keyword evidence="3" id="KW-1185">Reference proteome</keyword>
<evidence type="ECO:0000313" key="2">
    <source>
        <dbReference type="EMBL" id="GFQ90695.1"/>
    </source>
</evidence>
<comment type="caution">
    <text evidence="2">The sequence shown here is derived from an EMBL/GenBank/DDBJ whole genome shotgun (WGS) entry which is preliminary data.</text>
</comment>
<dbReference type="EMBL" id="BMAO01023746">
    <property type="protein sequence ID" value="GFQ90695.1"/>
    <property type="molecule type" value="Genomic_DNA"/>
</dbReference>
<keyword evidence="1" id="KW-0472">Membrane</keyword>
<dbReference type="Proteomes" id="UP000887116">
    <property type="component" value="Unassembled WGS sequence"/>
</dbReference>
<organism evidence="2 3">
    <name type="scientific">Trichonephila clavata</name>
    <name type="common">Joro spider</name>
    <name type="synonym">Nephila clavata</name>
    <dbReference type="NCBI Taxonomy" id="2740835"/>
    <lineage>
        <taxon>Eukaryota</taxon>
        <taxon>Metazoa</taxon>
        <taxon>Ecdysozoa</taxon>
        <taxon>Arthropoda</taxon>
        <taxon>Chelicerata</taxon>
        <taxon>Arachnida</taxon>
        <taxon>Araneae</taxon>
        <taxon>Araneomorphae</taxon>
        <taxon>Entelegynae</taxon>
        <taxon>Araneoidea</taxon>
        <taxon>Nephilidae</taxon>
        <taxon>Trichonephila</taxon>
    </lineage>
</organism>
<gene>
    <name evidence="2" type="ORF">TNCT_225371</name>
</gene>
<feature type="transmembrane region" description="Helical" evidence="1">
    <location>
        <begin position="6"/>
        <end position="28"/>
    </location>
</feature>
<dbReference type="AlphaFoldDB" id="A0A8X6KY18"/>
<evidence type="ECO:0000256" key="1">
    <source>
        <dbReference type="SAM" id="Phobius"/>
    </source>
</evidence>
<name>A0A8X6KY18_TRICU</name>
<keyword evidence="1" id="KW-0812">Transmembrane</keyword>
<keyword evidence="1" id="KW-1133">Transmembrane helix</keyword>
<proteinExistence type="predicted"/>
<protein>
    <submittedName>
        <fullName evidence="2">Uncharacterized protein</fullName>
    </submittedName>
</protein>
<accession>A0A8X6KY18</accession>
<evidence type="ECO:0000313" key="3">
    <source>
        <dbReference type="Proteomes" id="UP000887116"/>
    </source>
</evidence>